<evidence type="ECO:0000256" key="9">
    <source>
        <dbReference type="ARBA" id="ARBA00022898"/>
    </source>
</evidence>
<dbReference type="InterPro" id="IPR004450">
    <property type="entry name" value="Thr_synthase-like"/>
</dbReference>
<evidence type="ECO:0000313" key="15">
    <source>
        <dbReference type="Proteomes" id="UP000831787"/>
    </source>
</evidence>
<evidence type="ECO:0000256" key="12">
    <source>
        <dbReference type="NCBIfam" id="TIGR00260"/>
    </source>
</evidence>
<comment type="cofactor">
    <cofactor evidence="1">
        <name>pyridoxal 5'-phosphate</name>
        <dbReference type="ChEBI" id="CHEBI:597326"/>
    </cofactor>
</comment>
<accession>A0ABY4EJE0</accession>
<evidence type="ECO:0000256" key="2">
    <source>
        <dbReference type="ARBA" id="ARBA00003648"/>
    </source>
</evidence>
<evidence type="ECO:0000256" key="1">
    <source>
        <dbReference type="ARBA" id="ARBA00001933"/>
    </source>
</evidence>
<proteinExistence type="inferred from homology"/>
<dbReference type="Pfam" id="PF00291">
    <property type="entry name" value="PALP"/>
    <property type="match status" value="1"/>
</dbReference>
<organism evidence="14 15">
    <name type="scientific">Halobacillus salinarum</name>
    <dbReference type="NCBI Taxonomy" id="2932257"/>
    <lineage>
        <taxon>Bacteria</taxon>
        <taxon>Bacillati</taxon>
        <taxon>Bacillota</taxon>
        <taxon>Bacilli</taxon>
        <taxon>Bacillales</taxon>
        <taxon>Bacillaceae</taxon>
        <taxon>Halobacillus</taxon>
    </lineage>
</organism>
<dbReference type="RefSeq" id="WP_244709549.1">
    <property type="nucleotide sequence ID" value="NZ_CP095073.1"/>
</dbReference>
<dbReference type="CDD" id="cd01563">
    <property type="entry name" value="Thr-synth_1"/>
    <property type="match status" value="1"/>
</dbReference>
<evidence type="ECO:0000256" key="11">
    <source>
        <dbReference type="ARBA" id="ARBA00049144"/>
    </source>
</evidence>
<evidence type="ECO:0000313" key="14">
    <source>
        <dbReference type="EMBL" id="UOQ43968.1"/>
    </source>
</evidence>
<comment type="function">
    <text evidence="2">Catalyzes the gamma-elimination of phosphate from L-phosphohomoserine and the beta-addition of water to produce L-threonine.</text>
</comment>
<comment type="pathway">
    <text evidence="3">Amino-acid biosynthesis; L-threonine biosynthesis; L-threonine from L-aspartate: step 5/5.</text>
</comment>
<protein>
    <recommendedName>
        <fullName evidence="6 12">Threonine synthase</fullName>
        <ecNumber evidence="5 12">4.2.3.1</ecNumber>
    </recommendedName>
</protein>
<evidence type="ECO:0000256" key="8">
    <source>
        <dbReference type="ARBA" id="ARBA00022697"/>
    </source>
</evidence>
<dbReference type="InterPro" id="IPR000634">
    <property type="entry name" value="Ser/Thr_deHydtase_PyrdxlP-BS"/>
</dbReference>
<dbReference type="PANTHER" id="PTHR48078:SF6">
    <property type="entry name" value="L-THREONINE DEHYDRATASE CATABOLIC TDCB"/>
    <property type="match status" value="1"/>
</dbReference>
<dbReference type="PANTHER" id="PTHR48078">
    <property type="entry name" value="THREONINE DEHYDRATASE, MITOCHONDRIAL-RELATED"/>
    <property type="match status" value="1"/>
</dbReference>
<dbReference type="Gene3D" id="3.40.50.1100">
    <property type="match status" value="2"/>
</dbReference>
<dbReference type="EMBL" id="CP095073">
    <property type="protein sequence ID" value="UOQ43968.1"/>
    <property type="molecule type" value="Genomic_DNA"/>
</dbReference>
<comment type="similarity">
    <text evidence="4">Belongs to the threonine synthase family.</text>
</comment>
<feature type="domain" description="Tryptophan synthase beta chain-like PALP" evidence="13">
    <location>
        <begin position="66"/>
        <end position="362"/>
    </location>
</feature>
<dbReference type="PROSITE" id="PS00165">
    <property type="entry name" value="DEHYDRATASE_SER_THR"/>
    <property type="match status" value="1"/>
</dbReference>
<keyword evidence="8" id="KW-0791">Threonine biosynthesis</keyword>
<evidence type="ECO:0000256" key="4">
    <source>
        <dbReference type="ARBA" id="ARBA00005517"/>
    </source>
</evidence>
<sequence>MDYTFIDSADGVEYIPNQTQWKPEQGIFNIKPYKVQFPREKIALRSWTMWRYKEALPFHDQRCFNISLGEGGTPLLPLNADDPNILVKLDYLMPTGSFKDRGAAVLISKARELGVKEVLADSSGNAGTAIAAYCARAGIKSYIYVPENTSERKLAQMKAYGAEIHKIAGSREDTAIAAKRTVEEEQLFYASHVYNPFFHEGTKTFAFEIWEQMNYQIPDQLILPVGNGTLLLGAYIGFQNLLESGMIQRLPKLVGVQAENCAPIAQAFHRKRDINPVSNTGTLAEGIAIADPVRGSQIMKAVKTTGGSIITARENEIETARGELSSKGFYVEPTTAATYAAFKNYKQANLSKEAKVVMSLCGSGLKK</sequence>
<keyword evidence="9" id="KW-0663">Pyridoxal phosphate</keyword>
<evidence type="ECO:0000256" key="6">
    <source>
        <dbReference type="ARBA" id="ARBA00018679"/>
    </source>
</evidence>
<dbReference type="EC" id="4.2.3.1" evidence="5 12"/>
<comment type="catalytic activity">
    <reaction evidence="11">
        <text>O-phospho-L-homoserine + H2O = L-threonine + phosphate</text>
        <dbReference type="Rhea" id="RHEA:10840"/>
        <dbReference type="ChEBI" id="CHEBI:15377"/>
        <dbReference type="ChEBI" id="CHEBI:43474"/>
        <dbReference type="ChEBI" id="CHEBI:57590"/>
        <dbReference type="ChEBI" id="CHEBI:57926"/>
        <dbReference type="EC" id="4.2.3.1"/>
    </reaction>
</comment>
<reference evidence="14 15" key="1">
    <citation type="submission" date="2022-04" db="EMBL/GenBank/DDBJ databases">
        <title>Halobacillus sp. isolated from saltern.</title>
        <authorList>
            <person name="Won M."/>
            <person name="Lee C.-M."/>
            <person name="Woen H.-Y."/>
            <person name="Kwon S.-W."/>
        </authorList>
    </citation>
    <scope>NUCLEOTIDE SEQUENCE [LARGE SCALE GENOMIC DNA]</scope>
    <source>
        <strain evidence="14 15">SSBR10-3</strain>
    </source>
</reference>
<evidence type="ECO:0000259" key="13">
    <source>
        <dbReference type="Pfam" id="PF00291"/>
    </source>
</evidence>
<evidence type="ECO:0000256" key="7">
    <source>
        <dbReference type="ARBA" id="ARBA00022605"/>
    </source>
</evidence>
<gene>
    <name evidence="14" type="primary">thrC</name>
    <name evidence="14" type="ORF">MUN89_19190</name>
</gene>
<name>A0ABY4EJE0_9BACI</name>
<dbReference type="GO" id="GO:0004795">
    <property type="term" value="F:threonine synthase activity"/>
    <property type="evidence" value="ECO:0007669"/>
    <property type="project" value="UniProtKB-EC"/>
</dbReference>
<keyword evidence="7" id="KW-0028">Amino-acid biosynthesis</keyword>
<dbReference type="InterPro" id="IPR036052">
    <property type="entry name" value="TrpB-like_PALP_sf"/>
</dbReference>
<dbReference type="Proteomes" id="UP000831787">
    <property type="component" value="Chromosome"/>
</dbReference>
<evidence type="ECO:0000256" key="5">
    <source>
        <dbReference type="ARBA" id="ARBA00013028"/>
    </source>
</evidence>
<dbReference type="SUPFAM" id="SSF53686">
    <property type="entry name" value="Tryptophan synthase beta subunit-like PLP-dependent enzymes"/>
    <property type="match status" value="1"/>
</dbReference>
<keyword evidence="15" id="KW-1185">Reference proteome</keyword>
<dbReference type="InterPro" id="IPR001926">
    <property type="entry name" value="TrpB-like_PALP"/>
</dbReference>
<dbReference type="NCBIfam" id="TIGR00260">
    <property type="entry name" value="thrC"/>
    <property type="match status" value="1"/>
</dbReference>
<evidence type="ECO:0000256" key="10">
    <source>
        <dbReference type="ARBA" id="ARBA00023239"/>
    </source>
</evidence>
<dbReference type="InterPro" id="IPR050147">
    <property type="entry name" value="Ser/Thr_Dehydratase"/>
</dbReference>
<evidence type="ECO:0000256" key="3">
    <source>
        <dbReference type="ARBA" id="ARBA00004979"/>
    </source>
</evidence>
<keyword evidence="10 14" id="KW-0456">Lyase</keyword>